<comment type="caution">
    <text evidence="5">The sequence shown here is derived from an EMBL/GenBank/DDBJ whole genome shotgun (WGS) entry which is preliminary data.</text>
</comment>
<organism evidence="5 6">
    <name type="scientific">Lachnellula hyalina</name>
    <dbReference type="NCBI Taxonomy" id="1316788"/>
    <lineage>
        <taxon>Eukaryota</taxon>
        <taxon>Fungi</taxon>
        <taxon>Dikarya</taxon>
        <taxon>Ascomycota</taxon>
        <taxon>Pezizomycotina</taxon>
        <taxon>Leotiomycetes</taxon>
        <taxon>Helotiales</taxon>
        <taxon>Lachnaceae</taxon>
        <taxon>Lachnellula</taxon>
    </lineage>
</organism>
<dbReference type="Proteomes" id="UP000431533">
    <property type="component" value="Unassembled WGS sequence"/>
</dbReference>
<dbReference type="Pfam" id="PF05368">
    <property type="entry name" value="NmrA"/>
    <property type="match status" value="1"/>
</dbReference>
<dbReference type="SUPFAM" id="SSF51735">
    <property type="entry name" value="NAD(P)-binding Rossmann-fold domains"/>
    <property type="match status" value="1"/>
</dbReference>
<dbReference type="Gene3D" id="3.40.50.720">
    <property type="entry name" value="NAD(P)-binding Rossmann-like Domain"/>
    <property type="match status" value="1"/>
</dbReference>
<dbReference type="GeneID" id="41985676"/>
<evidence type="ECO:0000256" key="1">
    <source>
        <dbReference type="ARBA" id="ARBA00006328"/>
    </source>
</evidence>
<dbReference type="PANTHER" id="PTHR42748">
    <property type="entry name" value="NITROGEN METABOLITE REPRESSION PROTEIN NMRA FAMILY MEMBER"/>
    <property type="match status" value="1"/>
</dbReference>
<evidence type="ECO:0000313" key="5">
    <source>
        <dbReference type="EMBL" id="TVY26032.1"/>
    </source>
</evidence>
<proteinExistence type="inferred from homology"/>
<dbReference type="InterPro" id="IPR008030">
    <property type="entry name" value="NmrA-like"/>
</dbReference>
<protein>
    <submittedName>
        <fullName evidence="5">NmrA-like family domain-containing protein</fullName>
    </submittedName>
</protein>
<name>A0A8H8TZN0_9HELO</name>
<dbReference type="OrthoDB" id="3358371at2759"/>
<dbReference type="GO" id="GO:0016491">
    <property type="term" value="F:oxidoreductase activity"/>
    <property type="evidence" value="ECO:0007669"/>
    <property type="project" value="UniProtKB-KW"/>
</dbReference>
<dbReference type="InterPro" id="IPR036291">
    <property type="entry name" value="NAD(P)-bd_dom_sf"/>
</dbReference>
<keyword evidence="3" id="KW-0560">Oxidoreductase</keyword>
<dbReference type="InterPro" id="IPR051164">
    <property type="entry name" value="NmrA-like_oxidored"/>
</dbReference>
<evidence type="ECO:0000256" key="2">
    <source>
        <dbReference type="ARBA" id="ARBA00022857"/>
    </source>
</evidence>
<accession>A0A8H8TZN0</accession>
<comment type="similarity">
    <text evidence="1">Belongs to the NmrA-type oxidoreductase family.</text>
</comment>
<evidence type="ECO:0000313" key="6">
    <source>
        <dbReference type="Proteomes" id="UP000431533"/>
    </source>
</evidence>
<keyword evidence="6" id="KW-1185">Reference proteome</keyword>
<gene>
    <name evidence="5" type="primary">NMRAL1_0</name>
    <name evidence="5" type="ORF">LHYA1_G005478</name>
</gene>
<evidence type="ECO:0000259" key="4">
    <source>
        <dbReference type="Pfam" id="PF05368"/>
    </source>
</evidence>
<sequence length="309" mass="33513">MSSPQTFFITGASGSQGGAVARKLLASGHKFQALVRDPSKPSSLALQKLGATLIHGDYDDIPALQKAATGCTGVFILPVPTQTPGQELEHTQNIIAAAKAAGIKHAVCSTVTRAEESDRFSFTVPENVPVTKYWESKRGLQAAVQNAGFETWTILQPAWIMKNWIAPVSHFYFAELKGEKVLVTAFAQDTKIDFTAAEDVGSFAVKALTEKDSGLEGKIVPIASEGLTIGESADVMSEVSGVKIGWKLKSEEDIEKEKNVNPKVATQLWQRYDGTRVDIEQVKSYGIPLTSFKQFLENNKEQLLAAVQD</sequence>
<dbReference type="EMBL" id="QGMH01000079">
    <property type="protein sequence ID" value="TVY26032.1"/>
    <property type="molecule type" value="Genomic_DNA"/>
</dbReference>
<evidence type="ECO:0000256" key="3">
    <source>
        <dbReference type="ARBA" id="ARBA00023002"/>
    </source>
</evidence>
<dbReference type="AlphaFoldDB" id="A0A8H8TZN0"/>
<feature type="domain" description="NmrA-like" evidence="4">
    <location>
        <begin position="6"/>
        <end position="254"/>
    </location>
</feature>
<dbReference type="GO" id="GO:0005634">
    <property type="term" value="C:nucleus"/>
    <property type="evidence" value="ECO:0007669"/>
    <property type="project" value="TreeGrafter"/>
</dbReference>
<dbReference type="RefSeq" id="XP_031004820.1">
    <property type="nucleotide sequence ID" value="XM_031150423.1"/>
</dbReference>
<dbReference type="PANTHER" id="PTHR42748:SF30">
    <property type="entry name" value="NMRA-LIKE DOMAIN-CONTAINING PROTEIN"/>
    <property type="match status" value="1"/>
</dbReference>
<keyword evidence="2" id="KW-0521">NADP</keyword>
<reference evidence="5 6" key="1">
    <citation type="submission" date="2018-05" db="EMBL/GenBank/DDBJ databases">
        <title>Genome sequencing and assembly of the regulated plant pathogen Lachnellula willkommii and related sister species for the development of diagnostic species identification markers.</title>
        <authorList>
            <person name="Giroux E."/>
            <person name="Bilodeau G."/>
        </authorList>
    </citation>
    <scope>NUCLEOTIDE SEQUENCE [LARGE SCALE GENOMIC DNA]</scope>
    <source>
        <strain evidence="5 6">CBS 185.66</strain>
    </source>
</reference>